<comment type="cofactor">
    <cofactor evidence="1 9">
        <name>Mg(2+)</name>
        <dbReference type="ChEBI" id="CHEBI:18420"/>
    </cofactor>
</comment>
<evidence type="ECO:0000256" key="7">
    <source>
        <dbReference type="ARBA" id="ARBA00022989"/>
    </source>
</evidence>
<evidence type="ECO:0000256" key="1">
    <source>
        <dbReference type="ARBA" id="ARBA00001946"/>
    </source>
</evidence>
<comment type="catalytic activity">
    <reaction evidence="9">
        <text>an all-trans-polyprenyl diphosphate + 4-hydroxybenzoate = a 4-hydroxy-3-(all-trans-polyprenyl)benzoate + diphosphate</text>
        <dbReference type="Rhea" id="RHEA:44504"/>
        <dbReference type="Rhea" id="RHEA-COMP:9514"/>
        <dbReference type="Rhea" id="RHEA-COMP:9564"/>
        <dbReference type="ChEBI" id="CHEBI:17879"/>
        <dbReference type="ChEBI" id="CHEBI:33019"/>
        <dbReference type="ChEBI" id="CHEBI:58914"/>
        <dbReference type="ChEBI" id="CHEBI:78396"/>
        <dbReference type="EC" id="2.5.1.39"/>
    </reaction>
</comment>
<dbReference type="STRING" id="27342.A0A0H2RUL0"/>
<comment type="pathway">
    <text evidence="9">Cofactor biosynthesis; ubiquinone biosynthesis.</text>
</comment>
<dbReference type="InterPro" id="IPR000537">
    <property type="entry name" value="UbiA_prenyltransferase"/>
</dbReference>
<dbReference type="InterPro" id="IPR006370">
    <property type="entry name" value="HB_polyprenyltransferase-like"/>
</dbReference>
<evidence type="ECO:0000256" key="2">
    <source>
        <dbReference type="ARBA" id="ARBA00004141"/>
    </source>
</evidence>
<keyword evidence="9" id="KW-0414">Isoprene biosynthesis</keyword>
<evidence type="ECO:0000256" key="6">
    <source>
        <dbReference type="ARBA" id="ARBA00022692"/>
    </source>
</evidence>
<dbReference type="PANTHER" id="PTHR11048">
    <property type="entry name" value="PRENYLTRANSFERASES"/>
    <property type="match status" value="1"/>
</dbReference>
<accession>A0A0H2RUL0</accession>
<dbReference type="CDD" id="cd13959">
    <property type="entry name" value="PT_UbiA_COQ2"/>
    <property type="match status" value="1"/>
</dbReference>
<gene>
    <name evidence="10" type="ORF">SCHPADRAFT_828434</name>
</gene>
<dbReference type="Gene3D" id="1.10.357.140">
    <property type="entry name" value="UbiA prenyltransferase"/>
    <property type="match status" value="1"/>
</dbReference>
<comment type="similarity">
    <text evidence="4 9">Belongs to the UbiA prenyltransferase family.</text>
</comment>
<feature type="transmembrane region" description="Helical" evidence="9">
    <location>
        <begin position="143"/>
        <end position="162"/>
    </location>
</feature>
<comment type="pathway">
    <text evidence="3">Secondary metabolite biosynthesis.</text>
</comment>
<evidence type="ECO:0000313" key="11">
    <source>
        <dbReference type="Proteomes" id="UP000053477"/>
    </source>
</evidence>
<dbReference type="HAMAP" id="MF_01635">
    <property type="entry name" value="UbiA"/>
    <property type="match status" value="1"/>
</dbReference>
<dbReference type="InterPro" id="IPR039653">
    <property type="entry name" value="Prenyltransferase"/>
</dbReference>
<dbReference type="InterPro" id="IPR044878">
    <property type="entry name" value="UbiA_sf"/>
</dbReference>
<feature type="transmembrane region" description="Helical" evidence="9">
    <location>
        <begin position="94"/>
        <end position="112"/>
    </location>
</feature>
<protein>
    <recommendedName>
        <fullName evidence="9">4-hydroxybenzoate polyprenyltransferase, mitochondrial</fullName>
        <shortName evidence="9">4-HB polyprenyltransferase</shortName>
        <ecNumber evidence="9">2.5.1.39</ecNumber>
    </recommendedName>
    <alternativeName>
        <fullName evidence="9">Para-hydroxybenzoate--polyprenyltransferase</fullName>
        <shortName evidence="9">PHB:PPT</shortName>
        <shortName evidence="9">PHB:polyprenyltransferase</shortName>
    </alternativeName>
</protein>
<evidence type="ECO:0000256" key="8">
    <source>
        <dbReference type="ARBA" id="ARBA00023136"/>
    </source>
</evidence>
<dbReference type="GO" id="GO:0006744">
    <property type="term" value="P:ubiquinone biosynthetic process"/>
    <property type="evidence" value="ECO:0007669"/>
    <property type="project" value="UniProtKB-UniRule"/>
</dbReference>
<keyword evidence="11" id="KW-1185">Reference proteome</keyword>
<proteinExistence type="inferred from homology"/>
<keyword evidence="9" id="KW-0831">Ubiquinone biosynthesis</keyword>
<dbReference type="InParanoid" id="A0A0H2RUL0"/>
<dbReference type="AlphaFoldDB" id="A0A0H2RUL0"/>
<dbReference type="InterPro" id="IPR030470">
    <property type="entry name" value="UbiA_prenylTrfase_CS"/>
</dbReference>
<dbReference type="OrthoDB" id="18170at2759"/>
<name>A0A0H2RUL0_9AGAM</name>
<keyword evidence="7 9" id="KW-1133">Transmembrane helix</keyword>
<dbReference type="GO" id="GO:0008412">
    <property type="term" value="F:4-hydroxybenzoate polyprenyltransferase activity"/>
    <property type="evidence" value="ECO:0007669"/>
    <property type="project" value="UniProtKB-EC"/>
</dbReference>
<feature type="transmembrane region" description="Helical" evidence="9">
    <location>
        <begin position="16"/>
        <end position="36"/>
    </location>
</feature>
<comment type="function">
    <text evidence="9">Catalyzes the prenylation of para-hydroxybenzoate (PHB) with an all-trans polyprenyl group. Mediates the second step in the final reaction sequence of coenzyme Q (CoQ) biosynthesis, which is the condensation of the polyisoprenoid side chain with PHB, generating the first membrane-bound Q intermediate.</text>
</comment>
<feature type="transmembrane region" description="Helical" evidence="9">
    <location>
        <begin position="168"/>
        <end position="192"/>
    </location>
</feature>
<feature type="transmembrane region" description="Helical" evidence="9">
    <location>
        <begin position="213"/>
        <end position="234"/>
    </location>
</feature>
<reference evidence="10 11" key="1">
    <citation type="submission" date="2015-04" db="EMBL/GenBank/DDBJ databases">
        <title>Complete genome sequence of Schizopora paradoxa KUC8140, a cosmopolitan wood degrader in East Asia.</title>
        <authorList>
            <consortium name="DOE Joint Genome Institute"/>
            <person name="Min B."/>
            <person name="Park H."/>
            <person name="Jang Y."/>
            <person name="Kim J.-J."/>
            <person name="Kim K.H."/>
            <person name="Pangilinan J."/>
            <person name="Lipzen A."/>
            <person name="Riley R."/>
            <person name="Grigoriev I.V."/>
            <person name="Spatafora J.W."/>
            <person name="Choi I.-G."/>
        </authorList>
    </citation>
    <scope>NUCLEOTIDE SEQUENCE [LARGE SCALE GENOMIC DNA]</scope>
    <source>
        <strain evidence="10 11">KUC8140</strain>
    </source>
</reference>
<dbReference type="Gene3D" id="1.20.120.1780">
    <property type="entry name" value="UbiA prenyltransferase"/>
    <property type="match status" value="1"/>
</dbReference>
<dbReference type="FunFam" id="1.10.357.140:FF:000008">
    <property type="entry name" value="4-hydroxybenzoate octaprenyltransferase"/>
    <property type="match status" value="1"/>
</dbReference>
<dbReference type="PANTHER" id="PTHR11048:SF28">
    <property type="entry name" value="4-HYDROXYBENZOATE POLYPRENYLTRANSFERASE, MITOCHONDRIAL"/>
    <property type="match status" value="1"/>
</dbReference>
<sequence length="296" mass="33119">MPIQPYLELARIHKPAGFFLVLWPPFWGLTMAAFSTKMAVTDYLILLLKSFLAAFIIRSSACTVNDIFDRNFDGLVARTKNRPLASGRVTLSKAIYFLLLQYAVGVSIFATFNKAAFYSNMIQMIPLSCSYPLFKRITNWPQAWLGLAINFGFVTSWTAVHGTSPTHFNFVVLMSLALWCWTMAYDTAYACLDRKDDAKIGLHSTALLFGQNVVPAISCLAIGFVSLLCISGFLNNHGAPYYALSVGGPSLFFLIKLVNLDVESFESCWDFFIQNAYFLGSIIFVGLLFDYLRLVT</sequence>
<dbReference type="EMBL" id="KQ085964">
    <property type="protein sequence ID" value="KLO13133.1"/>
    <property type="molecule type" value="Genomic_DNA"/>
</dbReference>
<keyword evidence="9" id="KW-0496">Mitochondrion</keyword>
<keyword evidence="9" id="KW-0999">Mitochondrion inner membrane</keyword>
<dbReference type="EC" id="2.5.1.39" evidence="9"/>
<evidence type="ECO:0000256" key="9">
    <source>
        <dbReference type="HAMAP-Rule" id="MF_03189"/>
    </source>
</evidence>
<keyword evidence="8 9" id="KW-0472">Membrane</keyword>
<dbReference type="GO" id="GO:0008299">
    <property type="term" value="P:isoprenoid biosynthetic process"/>
    <property type="evidence" value="ECO:0007669"/>
    <property type="project" value="UniProtKB-UniRule"/>
</dbReference>
<dbReference type="GO" id="GO:0005743">
    <property type="term" value="C:mitochondrial inner membrane"/>
    <property type="evidence" value="ECO:0007669"/>
    <property type="project" value="UniProtKB-SubCell"/>
</dbReference>
<dbReference type="PROSITE" id="PS00943">
    <property type="entry name" value="UBIA"/>
    <property type="match status" value="1"/>
</dbReference>
<evidence type="ECO:0000256" key="3">
    <source>
        <dbReference type="ARBA" id="ARBA00005179"/>
    </source>
</evidence>
<organism evidence="10 11">
    <name type="scientific">Schizopora paradoxa</name>
    <dbReference type="NCBI Taxonomy" id="27342"/>
    <lineage>
        <taxon>Eukaryota</taxon>
        <taxon>Fungi</taxon>
        <taxon>Dikarya</taxon>
        <taxon>Basidiomycota</taxon>
        <taxon>Agaricomycotina</taxon>
        <taxon>Agaricomycetes</taxon>
        <taxon>Hymenochaetales</taxon>
        <taxon>Schizoporaceae</taxon>
        <taxon>Schizopora</taxon>
    </lineage>
</organism>
<evidence type="ECO:0000256" key="5">
    <source>
        <dbReference type="ARBA" id="ARBA00022679"/>
    </source>
</evidence>
<feature type="transmembrane region" description="Helical" evidence="9">
    <location>
        <begin position="271"/>
        <end position="292"/>
    </location>
</feature>
<keyword evidence="5 9" id="KW-0808">Transferase</keyword>
<dbReference type="Proteomes" id="UP000053477">
    <property type="component" value="Unassembled WGS sequence"/>
</dbReference>
<dbReference type="Pfam" id="PF01040">
    <property type="entry name" value="UbiA"/>
    <property type="match status" value="1"/>
</dbReference>
<evidence type="ECO:0000256" key="4">
    <source>
        <dbReference type="ARBA" id="ARBA00005985"/>
    </source>
</evidence>
<dbReference type="FunFam" id="1.20.120.1780:FF:000001">
    <property type="entry name" value="4-hydroxybenzoate octaprenyltransferase"/>
    <property type="match status" value="1"/>
</dbReference>
<evidence type="ECO:0000313" key="10">
    <source>
        <dbReference type="EMBL" id="KLO13133.1"/>
    </source>
</evidence>
<comment type="subcellular location">
    <subcellularLocation>
        <location evidence="2">Membrane</location>
        <topology evidence="2">Multi-pass membrane protein</topology>
    </subcellularLocation>
    <subcellularLocation>
        <location evidence="9">Mitochondrion inner membrane</location>
        <topology evidence="9">Multi-pass membrane protein</topology>
        <orientation evidence="9">Matrix side</orientation>
    </subcellularLocation>
</comment>
<dbReference type="UniPathway" id="UPA00232"/>
<feature type="transmembrane region" description="Helical" evidence="9">
    <location>
        <begin position="43"/>
        <end position="61"/>
    </location>
</feature>
<keyword evidence="6 9" id="KW-0812">Transmembrane</keyword>
<feature type="transmembrane region" description="Helical" evidence="9">
    <location>
        <begin position="240"/>
        <end position="259"/>
    </location>
</feature>